<gene>
    <name evidence="2" type="ORF">FIV42_21590</name>
</gene>
<feature type="transmembrane region" description="Helical" evidence="1">
    <location>
        <begin position="189"/>
        <end position="211"/>
    </location>
</feature>
<feature type="transmembrane region" description="Helical" evidence="1">
    <location>
        <begin position="35"/>
        <end position="54"/>
    </location>
</feature>
<keyword evidence="1" id="KW-1133">Transmembrane helix</keyword>
<evidence type="ECO:0000256" key="1">
    <source>
        <dbReference type="SAM" id="Phobius"/>
    </source>
</evidence>
<accession>A0A4Y6PY39</accession>
<evidence type="ECO:0000313" key="3">
    <source>
        <dbReference type="Proteomes" id="UP000315995"/>
    </source>
</evidence>
<organism evidence="2 3">
    <name type="scientific">Persicimonas caeni</name>
    <dbReference type="NCBI Taxonomy" id="2292766"/>
    <lineage>
        <taxon>Bacteria</taxon>
        <taxon>Deltaproteobacteria</taxon>
        <taxon>Bradymonadales</taxon>
        <taxon>Bradymonadaceae</taxon>
        <taxon>Persicimonas</taxon>
    </lineage>
</organism>
<keyword evidence="1" id="KW-0812">Transmembrane</keyword>
<feature type="transmembrane region" description="Helical" evidence="1">
    <location>
        <begin position="74"/>
        <end position="97"/>
    </location>
</feature>
<dbReference type="EMBL" id="CP041186">
    <property type="protein sequence ID" value="QDG53244.1"/>
    <property type="molecule type" value="Genomic_DNA"/>
</dbReference>
<sequence length="258" mass="27934">MFPQEESHTARHKDRRITFEEIENAARSFWRRIPMALLASWFGLSLLIYTFSFWQDRAMPSVASLLSGDVQLASVHQLLGIALAVLVVSLVQTGLYLPAKLVNDGERVGAGAVLRMAAARLPTLVNLSLKIGVLLALVVVVAFSVDPSLAPWAVLPLAFLLEPAKYYATAHRMSAREAIGRTLSVSRRHWLPIMVVFGALTGLSAALPALIDAAATQHQSGAWMLAAEVGRLCAHLTSDFVGFVASCGLLFALDDCEQ</sequence>
<protein>
    <submittedName>
        <fullName evidence="2">Uncharacterized protein</fullName>
    </submittedName>
</protein>
<reference evidence="2 3" key="1">
    <citation type="submission" date="2019-06" db="EMBL/GenBank/DDBJ databases">
        <title>Persicimonas caeni gen. nov., sp. nov., a predatory bacterium isolated from solar saltern.</title>
        <authorList>
            <person name="Wang S."/>
        </authorList>
    </citation>
    <scope>NUCLEOTIDE SEQUENCE [LARGE SCALE GENOMIC DNA]</scope>
    <source>
        <strain evidence="2 3">YN101</strain>
    </source>
</reference>
<accession>A0A5B8YDV8</accession>
<feature type="transmembrane region" description="Helical" evidence="1">
    <location>
        <begin position="124"/>
        <end position="143"/>
    </location>
</feature>
<evidence type="ECO:0000313" key="2">
    <source>
        <dbReference type="EMBL" id="QDG53244.1"/>
    </source>
</evidence>
<keyword evidence="1" id="KW-0472">Membrane</keyword>
<proteinExistence type="predicted"/>
<keyword evidence="3" id="KW-1185">Reference proteome</keyword>
<name>A0A4Y6PY39_PERCE</name>
<dbReference type="RefSeq" id="WP_141199705.1">
    <property type="nucleotide sequence ID" value="NZ_CP041186.1"/>
</dbReference>
<dbReference type="AlphaFoldDB" id="A0A4Y6PY39"/>
<dbReference type="Proteomes" id="UP000315995">
    <property type="component" value="Chromosome"/>
</dbReference>
<feature type="transmembrane region" description="Helical" evidence="1">
    <location>
        <begin position="149"/>
        <end position="168"/>
    </location>
</feature>